<sequence length="147" mass="16157">MQLRYVILIGILISGTRAVAQTPAAAGTTQTLQISNLDKKKGKVYIAWYISQDGFLTREKAVLHKIVPVDKQDSITVTFDGVKDGTYAVSIFLDQNDNGKLDTNGLGIPKEDYGFSNNVLPMTRAATFEESKFDVKGKDGSRSIRLK</sequence>
<evidence type="ECO:0000313" key="3">
    <source>
        <dbReference type="Proteomes" id="UP000033121"/>
    </source>
</evidence>
<gene>
    <name evidence="2" type="ORF">FPE01S_01_03670</name>
</gene>
<dbReference type="InterPro" id="IPR018673">
    <property type="entry name" value="DUF2141"/>
</dbReference>
<comment type="caution">
    <text evidence="2">The sequence shown here is derived from an EMBL/GenBank/DDBJ whole genome shotgun (WGS) entry which is preliminary data.</text>
</comment>
<accession>A0A0E9MW53</accession>
<name>A0A0E9MW53_9BACT</name>
<evidence type="ECO:0000313" key="2">
    <source>
        <dbReference type="EMBL" id="GAO41355.1"/>
    </source>
</evidence>
<dbReference type="EMBL" id="BBWV01000001">
    <property type="protein sequence ID" value="GAO41355.1"/>
    <property type="molecule type" value="Genomic_DNA"/>
</dbReference>
<dbReference type="Proteomes" id="UP000033121">
    <property type="component" value="Unassembled WGS sequence"/>
</dbReference>
<evidence type="ECO:0008006" key="4">
    <source>
        <dbReference type="Google" id="ProtNLM"/>
    </source>
</evidence>
<organism evidence="2 3">
    <name type="scientific">Flavihumibacter petaseus NBRC 106054</name>
    <dbReference type="NCBI Taxonomy" id="1220578"/>
    <lineage>
        <taxon>Bacteria</taxon>
        <taxon>Pseudomonadati</taxon>
        <taxon>Bacteroidota</taxon>
        <taxon>Chitinophagia</taxon>
        <taxon>Chitinophagales</taxon>
        <taxon>Chitinophagaceae</taxon>
        <taxon>Flavihumibacter</taxon>
    </lineage>
</organism>
<dbReference type="OrthoDB" id="9788332at2"/>
<reference evidence="2 3" key="1">
    <citation type="submission" date="2015-04" db="EMBL/GenBank/DDBJ databases">
        <title>Whole genome shotgun sequence of Flavihumibacter petaseus NBRC 106054.</title>
        <authorList>
            <person name="Miyazawa S."/>
            <person name="Hosoyama A."/>
            <person name="Hashimoto M."/>
            <person name="Noguchi M."/>
            <person name="Tsuchikane K."/>
            <person name="Ohji S."/>
            <person name="Yamazoe A."/>
            <person name="Ichikawa N."/>
            <person name="Kimura A."/>
            <person name="Fujita N."/>
        </authorList>
    </citation>
    <scope>NUCLEOTIDE SEQUENCE [LARGE SCALE GENOMIC DNA]</scope>
    <source>
        <strain evidence="2 3">NBRC 106054</strain>
    </source>
</reference>
<dbReference type="Pfam" id="PF09912">
    <property type="entry name" value="DUF2141"/>
    <property type="match status" value="1"/>
</dbReference>
<evidence type="ECO:0000256" key="1">
    <source>
        <dbReference type="SAM" id="SignalP"/>
    </source>
</evidence>
<protein>
    <recommendedName>
        <fullName evidence="4">DUF2141 domain-containing protein</fullName>
    </recommendedName>
</protein>
<feature type="signal peptide" evidence="1">
    <location>
        <begin position="1"/>
        <end position="20"/>
    </location>
</feature>
<dbReference type="STRING" id="1220578.FPE01S_01_03670"/>
<dbReference type="AlphaFoldDB" id="A0A0E9MW53"/>
<dbReference type="RefSeq" id="WP_157473859.1">
    <property type="nucleotide sequence ID" value="NZ_BBWV01000001.1"/>
</dbReference>
<keyword evidence="1" id="KW-0732">Signal</keyword>
<proteinExistence type="predicted"/>
<feature type="chain" id="PRO_5002429536" description="DUF2141 domain-containing protein" evidence="1">
    <location>
        <begin position="21"/>
        <end position="147"/>
    </location>
</feature>
<keyword evidence="3" id="KW-1185">Reference proteome</keyword>